<dbReference type="RefSeq" id="WP_209944856.1">
    <property type="nucleotide sequence ID" value="NZ_JAGGJU010000005.1"/>
</dbReference>
<comment type="caution">
    <text evidence="10">The sequence shown here is derived from an EMBL/GenBank/DDBJ whole genome shotgun (WGS) entry which is preliminary data.</text>
</comment>
<dbReference type="InterPro" id="IPR022907">
    <property type="entry name" value="VapC_family"/>
</dbReference>
<feature type="binding site" evidence="8">
    <location>
        <position position="3"/>
    </location>
    <ligand>
        <name>Mg(2+)</name>
        <dbReference type="ChEBI" id="CHEBI:18420"/>
    </ligand>
</feature>
<dbReference type="Proteomes" id="UP000759443">
    <property type="component" value="Unassembled WGS sequence"/>
</dbReference>
<feature type="binding site" evidence="8">
    <location>
        <position position="94"/>
    </location>
    <ligand>
        <name>Mg(2+)</name>
        <dbReference type="ChEBI" id="CHEBI:18420"/>
    </ligand>
</feature>
<comment type="cofactor">
    <cofactor evidence="1 8">
        <name>Mg(2+)</name>
        <dbReference type="ChEBI" id="CHEBI:18420"/>
    </cofactor>
</comment>
<dbReference type="HAMAP" id="MF_00265">
    <property type="entry name" value="VapC_Nob1"/>
    <property type="match status" value="1"/>
</dbReference>
<accession>A0ABS4DYM4</accession>
<dbReference type="Gene3D" id="3.40.50.1010">
    <property type="entry name" value="5'-nuclease"/>
    <property type="match status" value="1"/>
</dbReference>
<evidence type="ECO:0000256" key="3">
    <source>
        <dbReference type="ARBA" id="ARBA00022722"/>
    </source>
</evidence>
<dbReference type="GO" id="GO:0016787">
    <property type="term" value="F:hydrolase activity"/>
    <property type="evidence" value="ECO:0007669"/>
    <property type="project" value="UniProtKB-KW"/>
</dbReference>
<keyword evidence="11" id="KW-1185">Reference proteome</keyword>
<keyword evidence="4 8" id="KW-0479">Metal-binding</keyword>
<evidence type="ECO:0000256" key="2">
    <source>
        <dbReference type="ARBA" id="ARBA00022649"/>
    </source>
</evidence>
<reference evidence="10 11" key="1">
    <citation type="submission" date="2021-03" db="EMBL/GenBank/DDBJ databases">
        <title>Genomic Encyclopedia of Type Strains, Phase IV (KMG-IV): sequencing the most valuable type-strain genomes for metagenomic binning, comparative biology and taxonomic classification.</title>
        <authorList>
            <person name="Goeker M."/>
        </authorList>
    </citation>
    <scope>NUCLEOTIDE SEQUENCE [LARGE SCALE GENOMIC DNA]</scope>
    <source>
        <strain evidence="10 11">DSM 21600</strain>
    </source>
</reference>
<dbReference type="PANTHER" id="PTHR33653:SF1">
    <property type="entry name" value="RIBONUCLEASE VAPC2"/>
    <property type="match status" value="1"/>
</dbReference>
<evidence type="ECO:0000256" key="5">
    <source>
        <dbReference type="ARBA" id="ARBA00022801"/>
    </source>
</evidence>
<comment type="similarity">
    <text evidence="7 8">Belongs to the PINc/VapC protein family.</text>
</comment>
<dbReference type="SUPFAM" id="SSF88723">
    <property type="entry name" value="PIN domain-like"/>
    <property type="match status" value="1"/>
</dbReference>
<feature type="domain" description="PIN" evidence="9">
    <location>
        <begin position="1"/>
        <end position="120"/>
    </location>
</feature>
<keyword evidence="10" id="KW-0255">Endonuclease</keyword>
<dbReference type="EMBL" id="JAGGJU010000005">
    <property type="protein sequence ID" value="MBP1850791.1"/>
    <property type="molecule type" value="Genomic_DNA"/>
</dbReference>
<sequence>MLDTNIISDVIRHPDGNPSKRWTALGDDALSISAIVASELRFGVLKRGSARLRAILEELLSRIQILPYEAEASYHFAEIRHALERVGKPIGATDLFIAAHARSLDLTVVTANIREFNRVPDLKVENWLEDTP</sequence>
<evidence type="ECO:0000313" key="11">
    <source>
        <dbReference type="Proteomes" id="UP000759443"/>
    </source>
</evidence>
<dbReference type="GO" id="GO:0004519">
    <property type="term" value="F:endonuclease activity"/>
    <property type="evidence" value="ECO:0007669"/>
    <property type="project" value="UniProtKB-KW"/>
</dbReference>
<evidence type="ECO:0000259" key="9">
    <source>
        <dbReference type="Pfam" id="PF01850"/>
    </source>
</evidence>
<evidence type="ECO:0000256" key="4">
    <source>
        <dbReference type="ARBA" id="ARBA00022723"/>
    </source>
</evidence>
<evidence type="ECO:0000256" key="7">
    <source>
        <dbReference type="ARBA" id="ARBA00038093"/>
    </source>
</evidence>
<evidence type="ECO:0000256" key="1">
    <source>
        <dbReference type="ARBA" id="ARBA00001946"/>
    </source>
</evidence>
<evidence type="ECO:0000256" key="6">
    <source>
        <dbReference type="ARBA" id="ARBA00022842"/>
    </source>
</evidence>
<dbReference type="Pfam" id="PF01850">
    <property type="entry name" value="PIN"/>
    <property type="match status" value="1"/>
</dbReference>
<keyword evidence="3 8" id="KW-0540">Nuclease</keyword>
<evidence type="ECO:0000313" key="10">
    <source>
        <dbReference type="EMBL" id="MBP1850791.1"/>
    </source>
</evidence>
<dbReference type="CDD" id="cd18748">
    <property type="entry name" value="PIN_VapC4-5_FitB-like"/>
    <property type="match status" value="1"/>
</dbReference>
<keyword evidence="5 8" id="KW-0378">Hydrolase</keyword>
<gene>
    <name evidence="8" type="primary">vapC</name>
    <name evidence="10" type="ORF">J2Z17_002228</name>
</gene>
<evidence type="ECO:0000256" key="8">
    <source>
        <dbReference type="HAMAP-Rule" id="MF_00265"/>
    </source>
</evidence>
<protein>
    <recommendedName>
        <fullName evidence="8">Ribonuclease VapC</fullName>
        <shortName evidence="8">RNase VapC</shortName>
        <ecNumber evidence="8">3.1.-.-</ecNumber>
    </recommendedName>
    <alternativeName>
        <fullName evidence="8">Toxin VapC</fullName>
    </alternativeName>
</protein>
<keyword evidence="6 8" id="KW-0460">Magnesium</keyword>
<comment type="function">
    <text evidence="8">Toxic component of a toxin-antitoxin (TA) system. An RNase.</text>
</comment>
<dbReference type="EC" id="3.1.-.-" evidence="8"/>
<dbReference type="InterPro" id="IPR050556">
    <property type="entry name" value="Type_II_TA_system_RNase"/>
</dbReference>
<proteinExistence type="inferred from homology"/>
<keyword evidence="8" id="KW-0800">Toxin</keyword>
<dbReference type="PANTHER" id="PTHR33653">
    <property type="entry name" value="RIBONUCLEASE VAPC2"/>
    <property type="match status" value="1"/>
</dbReference>
<name>A0ABS4DYM4_9HYPH</name>
<keyword evidence="2 8" id="KW-1277">Toxin-antitoxin system</keyword>
<organism evidence="10 11">
    <name type="scientific">Rhizobium halophytocola</name>
    <dbReference type="NCBI Taxonomy" id="735519"/>
    <lineage>
        <taxon>Bacteria</taxon>
        <taxon>Pseudomonadati</taxon>
        <taxon>Pseudomonadota</taxon>
        <taxon>Alphaproteobacteria</taxon>
        <taxon>Hyphomicrobiales</taxon>
        <taxon>Rhizobiaceae</taxon>
        <taxon>Rhizobium/Agrobacterium group</taxon>
        <taxon>Rhizobium</taxon>
    </lineage>
</organism>
<dbReference type="InterPro" id="IPR002716">
    <property type="entry name" value="PIN_dom"/>
</dbReference>
<dbReference type="InterPro" id="IPR029060">
    <property type="entry name" value="PIN-like_dom_sf"/>
</dbReference>